<sequence>MTVKLLRIAFIALFTCIVTTLSAQTITGNVKDSSGEPILGATIMETGTKNGTVTDIDGNFTIKLQSAGNLSISYIGMKSQVVKTAGKTTINVVLQDDNTTLGEIVVVGYGTMKKSDLTGSVSSIGTEDLNAKGAASVMEGLQGSVPGVNITKTSGRAGGDFNIEIRGKSSHNSSTKPIYVVDGVICDDIQFLNPQDIERIDVQKDASSTAIYGSRATAGVVIVTTKSGANIGKKVSKPSISYDGYYGVSKIARMPDFMTGQDFYNFRFMKFLSPIDATAVNGNPSYFMGNYNQMALVATDDNGENPYSVLKQIIANGQSTDWADMVTRDGSQQNHYLAVSGGSQDIHYHMGFGYNQEKGIYEGDQKDQITVKASLDAKINKYISAGFSTNMAYIKNEYANDKGVELAYRLNPFCQPYSKSPDARNGYIYDANGNIPDEGYSGYYYNANGQIMKNYRPGDKYAMGTTSTGNQFSDQFNPMYLMDAYARERQTWRLLGSFYLQVEPIKDLTIKTVYQPSYTYYRDGTFQDIVLDDKGALLDKSFGTTDADGNPMNYALRKTQRSFSWTWDNIVNYNKTFADIHSINLMGLFSMLRNESENDQIRSLGVLAGSLWHNMNSGTVDPTETKTGYGDSSMISYAFRANYTLMDRYMLTATMRWDGSSKLALGHRWSSFPSVAVAWRASEEKFLKNVDWLSNLKLRVSYGETGNNGGIGNYDYMVGFSNPVYYPFGGIYETGRYPNGIVDKTLSWERSREWNFGLDFGFLNNRINGSIDYYEKNSEDLLYKVKLPLEAGGVTMSTNVGKVRNRGIEVALNAVPVRTKDWNWEITASFSHNTNKLREINGSGTDLPSDQLFIGKSINNVYNYDWIGIVSDRYMTVPDNEIARSIMPDQIGQQVREYEYYNKCYGLYEGQPIIDDVNGDGQFNDTDKKVWSADPDWIGSLSTSVSWKSWDFSTSLYTRQGGKMNSGFYSSYLDYKDRGWMHLNVDYYIPAGTLIDCDGINPDGTYINPVYQQQTQYGEYPFPNDGLNGGLNGSSTYAFNRDGAQCQQVTDASFVKIKHITLGYTFPKQWLNKVGINHLRLYCTVTNPFVWSDYKGFDPEWGGNGLKNDGPSTVTWEFGASLKF</sequence>
<gene>
    <name evidence="1" type="ORF">E5358_13465</name>
</gene>
<comment type="caution">
    <text evidence="1">The sequence shown here is derived from an EMBL/GenBank/DDBJ whole genome shotgun (WGS) entry which is preliminary data.</text>
</comment>
<organism evidence="1 2">
    <name type="scientific">Palleniella muris</name>
    <dbReference type="NCBI Taxonomy" id="3038145"/>
    <lineage>
        <taxon>Bacteria</taxon>
        <taxon>Pseudomonadati</taxon>
        <taxon>Bacteroidota</taxon>
        <taxon>Bacteroidia</taxon>
        <taxon>Bacteroidales</taxon>
        <taxon>Prevotellaceae</taxon>
        <taxon>Palleniella</taxon>
    </lineage>
</organism>
<proteinExistence type="predicted"/>
<evidence type="ECO:0000313" key="2">
    <source>
        <dbReference type="Proteomes" id="UP000308886"/>
    </source>
</evidence>
<dbReference type="Proteomes" id="UP000308886">
    <property type="component" value="Unassembled WGS sequence"/>
</dbReference>
<reference evidence="1" key="1">
    <citation type="submission" date="2019-04" db="EMBL/GenBank/DDBJ databases">
        <title>Microbes associate with the intestines of laboratory mice.</title>
        <authorList>
            <person name="Navarre W."/>
            <person name="Wong E."/>
            <person name="Huang K."/>
            <person name="Tropini C."/>
            <person name="Ng K."/>
            <person name="Yu B."/>
        </authorList>
    </citation>
    <scope>NUCLEOTIDE SEQUENCE</scope>
    <source>
        <strain evidence="1">NM73_A23</strain>
    </source>
</reference>
<keyword evidence="1" id="KW-0675">Receptor</keyword>
<dbReference type="EMBL" id="SRZC01000028">
    <property type="protein sequence ID" value="TGX80207.1"/>
    <property type="molecule type" value="Genomic_DNA"/>
</dbReference>
<evidence type="ECO:0000313" key="1">
    <source>
        <dbReference type="EMBL" id="TGX80207.1"/>
    </source>
</evidence>
<accession>A0AC61QM77</accession>
<keyword evidence="2" id="KW-1185">Reference proteome</keyword>
<protein>
    <submittedName>
        <fullName evidence="1">TonB-dependent receptor</fullName>
    </submittedName>
</protein>
<name>A0AC61QM77_9BACT</name>